<organism evidence="1 2">
    <name type="scientific">Vibrio lentus</name>
    <dbReference type="NCBI Taxonomy" id="136468"/>
    <lineage>
        <taxon>Bacteria</taxon>
        <taxon>Pseudomonadati</taxon>
        <taxon>Pseudomonadota</taxon>
        <taxon>Gammaproteobacteria</taxon>
        <taxon>Vibrionales</taxon>
        <taxon>Vibrionaceae</taxon>
        <taxon>Vibrio</taxon>
    </lineage>
</organism>
<comment type="caution">
    <text evidence="1">The sequence shown here is derived from an EMBL/GenBank/DDBJ whole genome shotgun (WGS) entry which is preliminary data.</text>
</comment>
<accession>A0A2N7BIS5</accession>
<dbReference type="EMBL" id="MCSI01000185">
    <property type="protein sequence ID" value="PME56107.1"/>
    <property type="molecule type" value="Genomic_DNA"/>
</dbReference>
<evidence type="ECO:0000313" key="2">
    <source>
        <dbReference type="Proteomes" id="UP000235778"/>
    </source>
</evidence>
<name>A0A2N7BIS5_9VIBR</name>
<protein>
    <submittedName>
        <fullName evidence="1">Uncharacterized protein</fullName>
    </submittedName>
</protein>
<evidence type="ECO:0000313" key="1">
    <source>
        <dbReference type="EMBL" id="PME56107.1"/>
    </source>
</evidence>
<gene>
    <name evidence="1" type="ORF">BCV30_19415</name>
</gene>
<sequence length="67" mass="7367">MLLTKPVALKPNSRKWRLPTSWQGLSKLTNGKAHRNAVSAATQYQKLAANTYQGANTALNAKANWSE</sequence>
<proteinExistence type="predicted"/>
<dbReference type="Proteomes" id="UP000235778">
    <property type="component" value="Unassembled WGS sequence"/>
</dbReference>
<reference evidence="2" key="1">
    <citation type="submission" date="2016-07" db="EMBL/GenBank/DDBJ databases">
        <title>Nontailed viruses are major unrecognized killers of bacteria in the ocean.</title>
        <authorList>
            <person name="Kauffman K."/>
            <person name="Hussain F."/>
            <person name="Yang J."/>
            <person name="Arevalo P."/>
            <person name="Brown J."/>
            <person name="Cutler M."/>
            <person name="Kelly L."/>
            <person name="Polz M.F."/>
        </authorList>
    </citation>
    <scope>NUCLEOTIDE SEQUENCE [LARGE SCALE GENOMIC DNA]</scope>
    <source>
        <strain evidence="2">10N.286.55.C1</strain>
    </source>
</reference>
<dbReference type="AlphaFoldDB" id="A0A2N7BIS5"/>